<dbReference type="Pfam" id="PF00707">
    <property type="entry name" value="IF3_C"/>
    <property type="match status" value="1"/>
</dbReference>
<name>J3YQ33_CARRU</name>
<dbReference type="PANTHER" id="PTHR10938:SF0">
    <property type="entry name" value="TRANSLATION INITIATION FACTOR IF-3, MITOCHONDRIAL"/>
    <property type="match status" value="1"/>
</dbReference>
<dbReference type="EMBL" id="CP003543">
    <property type="protein sequence ID" value="AFP83958.1"/>
    <property type="molecule type" value="Genomic_DNA"/>
</dbReference>
<dbReference type="PANTHER" id="PTHR10938">
    <property type="entry name" value="TRANSLATION INITIATION FACTOR IF-3"/>
    <property type="match status" value="1"/>
</dbReference>
<evidence type="ECO:0000256" key="3">
    <source>
        <dbReference type="ARBA" id="ARBA00022917"/>
    </source>
</evidence>
<gene>
    <name evidence="6" type="primary">infC</name>
    <name evidence="6" type="ORF">A353_0121</name>
</gene>
<keyword evidence="4" id="KW-0472">Membrane</keyword>
<dbReference type="AlphaFoldDB" id="J3YQ33"/>
<protein>
    <submittedName>
        <fullName evidence="6">Translation initiation factor IF-3</fullName>
    </submittedName>
</protein>
<dbReference type="GeneID" id="67454655"/>
<organism evidence="6 7">
    <name type="scientific">Candidatus Carsonella ruddii HC isolate Thao2000</name>
    <dbReference type="NCBI Taxonomy" id="1202538"/>
    <lineage>
        <taxon>Bacteria</taxon>
        <taxon>Pseudomonadati</taxon>
        <taxon>Pseudomonadota</taxon>
        <taxon>Gammaproteobacteria</taxon>
        <taxon>Oceanospirillales</taxon>
        <taxon>Halomonadaceae</taxon>
        <taxon>Zymobacter group</taxon>
        <taxon>Candidatus Carsonella</taxon>
    </lineage>
</organism>
<dbReference type="InterPro" id="IPR001288">
    <property type="entry name" value="Translation_initiation_fac_3"/>
</dbReference>
<comment type="similarity">
    <text evidence="1">Belongs to the IF-3 family.</text>
</comment>
<evidence type="ECO:0000313" key="6">
    <source>
        <dbReference type="EMBL" id="AFP83958.1"/>
    </source>
</evidence>
<evidence type="ECO:0000256" key="2">
    <source>
        <dbReference type="ARBA" id="ARBA00022540"/>
    </source>
</evidence>
<dbReference type="GO" id="GO:0043022">
    <property type="term" value="F:ribosome binding"/>
    <property type="evidence" value="ECO:0007669"/>
    <property type="project" value="TreeGrafter"/>
</dbReference>
<evidence type="ECO:0000256" key="4">
    <source>
        <dbReference type="SAM" id="Phobius"/>
    </source>
</evidence>
<dbReference type="OrthoDB" id="9806014at2"/>
<dbReference type="STRING" id="1202538.A353_0121"/>
<proteinExistence type="inferred from homology"/>
<evidence type="ECO:0000259" key="5">
    <source>
        <dbReference type="Pfam" id="PF00707"/>
    </source>
</evidence>
<dbReference type="Gene3D" id="3.30.110.10">
    <property type="entry name" value="Translation initiation factor 3 (IF-3), C-terminal domain"/>
    <property type="match status" value="1"/>
</dbReference>
<dbReference type="SUPFAM" id="SSF55200">
    <property type="entry name" value="Translation initiation factor IF3, C-terminal domain"/>
    <property type="match status" value="1"/>
</dbReference>
<feature type="domain" description="Translation initiation factor 3 C-terminal" evidence="5">
    <location>
        <begin position="71"/>
        <end position="155"/>
    </location>
</feature>
<feature type="transmembrane region" description="Helical" evidence="4">
    <location>
        <begin position="12"/>
        <end position="33"/>
    </location>
</feature>
<dbReference type="HOGENOM" id="CLU_1537306_0_0_6"/>
<dbReference type="Proteomes" id="UP000003934">
    <property type="component" value="Chromosome"/>
</dbReference>
<reference evidence="6 7" key="1">
    <citation type="journal article" date="2012" name="Mol. Biol. Evol.">
        <title>Genome reduction and co-evolution between the primary and secondary bacterial symbionts of psyllids.</title>
        <authorList>
            <person name="Sloan D.B."/>
            <person name="Moran N.A."/>
        </authorList>
    </citation>
    <scope>NUCLEOTIDE SEQUENCE [LARGE SCALE GENOMIC DNA]</scope>
    <source>
        <strain evidence="6 7">HC</strain>
    </source>
</reference>
<keyword evidence="2 6" id="KW-0396">Initiation factor</keyword>
<evidence type="ECO:0000313" key="7">
    <source>
        <dbReference type="Proteomes" id="UP000003934"/>
    </source>
</evidence>
<evidence type="ECO:0000256" key="1">
    <source>
        <dbReference type="ARBA" id="ARBA00005439"/>
    </source>
</evidence>
<dbReference type="InterPro" id="IPR036788">
    <property type="entry name" value="T_IF-3_C_sf"/>
</dbReference>
<keyword evidence="7" id="KW-1185">Reference proteome</keyword>
<dbReference type="GO" id="GO:0032790">
    <property type="term" value="P:ribosome disassembly"/>
    <property type="evidence" value="ECO:0007669"/>
    <property type="project" value="TreeGrafter"/>
</dbReference>
<keyword evidence="4" id="KW-1133">Transmembrane helix</keyword>
<keyword evidence="3" id="KW-0648">Protein biosynthesis</keyword>
<accession>J3YQ33</accession>
<dbReference type="GO" id="GO:0003743">
    <property type="term" value="F:translation initiation factor activity"/>
    <property type="evidence" value="ECO:0007669"/>
    <property type="project" value="UniProtKB-KW"/>
</dbReference>
<dbReference type="KEGG" id="crh:A353_0121"/>
<dbReference type="PATRIC" id="fig|1202538.3.peg.102"/>
<dbReference type="RefSeq" id="WP_014887258.1">
    <property type="nucleotide sequence ID" value="NC_018416.1"/>
</dbReference>
<sequence>MFKKILLKKNFFLEIKILTFTFFFINNFFFIFKKNKKKFFFYFNLNKKNFFFIFKIKKRIKKKKIKSKIGKVKEIRISINIHNRDYLIKIKKANIFLLEGYNVKITVFFKGREIIFKEKGIELILRFQNNIKGVFFKFSDIEFEGKYIYSIFIPKIKNENKKKKIKINTKKDYN</sequence>
<keyword evidence="4" id="KW-0812">Transmembrane</keyword>
<dbReference type="InterPro" id="IPR019815">
    <property type="entry name" value="Translation_initiation_fac_3_C"/>
</dbReference>